<evidence type="ECO:0000313" key="2">
    <source>
        <dbReference type="EMBL" id="EWM23460.1"/>
    </source>
</evidence>
<dbReference type="InterPro" id="IPR037232">
    <property type="entry name" value="NADH_quin_OxRdtase_su_C/D-like"/>
</dbReference>
<dbReference type="OrthoDB" id="37721at2759"/>
<evidence type="ECO:0000313" key="3">
    <source>
        <dbReference type="Proteomes" id="UP000019335"/>
    </source>
</evidence>
<feature type="domain" description="NADH:ubiquinone oxidoreductase 30kDa subunit" evidence="1">
    <location>
        <begin position="11"/>
        <end position="58"/>
    </location>
</feature>
<protein>
    <submittedName>
        <fullName evidence="2">Nadh dehydrogenase subunit c</fullName>
    </submittedName>
</protein>
<dbReference type="Proteomes" id="UP000019335">
    <property type="component" value="Chromosome 17"/>
</dbReference>
<comment type="caution">
    <text evidence="2">The sequence shown here is derived from an EMBL/GenBank/DDBJ whole genome shotgun (WGS) entry which is preliminary data.</text>
</comment>
<dbReference type="Pfam" id="PF00329">
    <property type="entry name" value="Complex1_30kDa"/>
    <property type="match status" value="1"/>
</dbReference>
<feature type="non-terminal residue" evidence="2">
    <location>
        <position position="1"/>
    </location>
</feature>
<proteinExistence type="predicted"/>
<dbReference type="AlphaFoldDB" id="W7T8X3"/>
<dbReference type="Gene3D" id="3.30.460.80">
    <property type="entry name" value="NADH:ubiquinone oxidoreductase, 30kDa subunit"/>
    <property type="match status" value="1"/>
</dbReference>
<name>W7T8X3_9STRA</name>
<organism evidence="2 3">
    <name type="scientific">Nannochloropsis gaditana</name>
    <dbReference type="NCBI Taxonomy" id="72520"/>
    <lineage>
        <taxon>Eukaryota</taxon>
        <taxon>Sar</taxon>
        <taxon>Stramenopiles</taxon>
        <taxon>Ochrophyta</taxon>
        <taxon>Eustigmatophyceae</taxon>
        <taxon>Eustigmatales</taxon>
        <taxon>Monodopsidaceae</taxon>
        <taxon>Nannochloropsis</taxon>
    </lineage>
</organism>
<dbReference type="SUPFAM" id="SSF143243">
    <property type="entry name" value="Nqo5-like"/>
    <property type="match status" value="1"/>
</dbReference>
<dbReference type="InterPro" id="IPR001268">
    <property type="entry name" value="NADH_UbQ_OxRdtase_30kDa_su"/>
</dbReference>
<dbReference type="GO" id="GO:0008137">
    <property type="term" value="F:NADH dehydrogenase (ubiquinone) activity"/>
    <property type="evidence" value="ECO:0007669"/>
    <property type="project" value="InterPro"/>
</dbReference>
<accession>W7T8X3</accession>
<dbReference type="EMBL" id="AZIL01001644">
    <property type="protein sequence ID" value="EWM23460.1"/>
    <property type="molecule type" value="Genomic_DNA"/>
</dbReference>
<gene>
    <name evidence="2" type="ORF">Naga_103701g1</name>
</gene>
<sequence>NSKIFKDELILTVHPKDLYGVMKFLKYNMLCQFNCLTAISGTDYPERENRFEVSYELLIPSLPPSSLFSLSNPVFFSPSLLSMTQLDPSSFLSFPPSPTTLLLPPSLIGILTGRAIPTNLTVPYGHQ</sequence>
<evidence type="ECO:0000259" key="1">
    <source>
        <dbReference type="Pfam" id="PF00329"/>
    </source>
</evidence>
<keyword evidence="3" id="KW-1185">Reference proteome</keyword>
<reference evidence="2 3" key="1">
    <citation type="journal article" date="2014" name="Mol. Plant">
        <title>Chromosome Scale Genome Assembly and Transcriptome Profiling of Nannochloropsis gaditana in Nitrogen Depletion.</title>
        <authorList>
            <person name="Corteggiani Carpinelli E."/>
            <person name="Telatin A."/>
            <person name="Vitulo N."/>
            <person name="Forcato C."/>
            <person name="D'Angelo M."/>
            <person name="Schiavon R."/>
            <person name="Vezzi A."/>
            <person name="Giacometti G.M."/>
            <person name="Morosinotto T."/>
            <person name="Valle G."/>
        </authorList>
    </citation>
    <scope>NUCLEOTIDE SEQUENCE [LARGE SCALE GENOMIC DNA]</scope>
    <source>
        <strain evidence="2 3">B-31</strain>
    </source>
</reference>